<dbReference type="InterPro" id="IPR008983">
    <property type="entry name" value="Tumour_necrosis_fac-like_dom"/>
</dbReference>
<organism evidence="7 8">
    <name type="scientific">Mytilus coruscus</name>
    <name type="common">Sea mussel</name>
    <dbReference type="NCBI Taxonomy" id="42192"/>
    <lineage>
        <taxon>Eukaryota</taxon>
        <taxon>Metazoa</taxon>
        <taxon>Spiralia</taxon>
        <taxon>Lophotrochozoa</taxon>
        <taxon>Mollusca</taxon>
        <taxon>Bivalvia</taxon>
        <taxon>Autobranchia</taxon>
        <taxon>Pteriomorphia</taxon>
        <taxon>Mytilida</taxon>
        <taxon>Mytiloidea</taxon>
        <taxon>Mytilidae</taxon>
        <taxon>Mytilinae</taxon>
        <taxon>Mytilus</taxon>
    </lineage>
</organism>
<proteinExistence type="predicted"/>
<evidence type="ECO:0000256" key="5">
    <source>
        <dbReference type="SAM" id="SignalP"/>
    </source>
</evidence>
<dbReference type="SUPFAM" id="SSF49842">
    <property type="entry name" value="TNF-like"/>
    <property type="match status" value="1"/>
</dbReference>
<dbReference type="Pfam" id="PF00386">
    <property type="entry name" value="C1q"/>
    <property type="match status" value="1"/>
</dbReference>
<dbReference type="InterPro" id="IPR050822">
    <property type="entry name" value="Cerebellin_Synaptic_Org"/>
</dbReference>
<keyword evidence="8" id="KW-1185">Reference proteome</keyword>
<evidence type="ECO:0000256" key="2">
    <source>
        <dbReference type="ARBA" id="ARBA00022525"/>
    </source>
</evidence>
<sequence length="246" mass="27432">MESRMLMLFMLFLFSYSVLACDTGEEIRKIHEILEHQQSQILKLQNENKLLRKKVDISNEISSTVEQTNLTPEDSEGKAVLQKRVEYPKQSTHNKHAVLQDKGAVPASEPQIVAFSAYMSKTEDNPSSHHTLVFDIAQTNIGNAYNKYTGSFVAPVAGVYVFALTIYSGDNGKTFFNILVNNSVYGGTYGETDHVCCDTDSDSGTLVVSLNQGDTVYIRSFRQANTQIRSNDTYGSKTTFAGWKLN</sequence>
<gene>
    <name evidence="7" type="ORF">MCOR_7217</name>
</gene>
<dbReference type="OrthoDB" id="6151356at2759"/>
<feature type="chain" id="PRO_5026962771" description="C1q domain-containing protein" evidence="5">
    <location>
        <begin position="21"/>
        <end position="246"/>
    </location>
</feature>
<evidence type="ECO:0000256" key="4">
    <source>
        <dbReference type="SAM" id="Coils"/>
    </source>
</evidence>
<accession>A0A6J8AFB7</accession>
<evidence type="ECO:0000313" key="7">
    <source>
        <dbReference type="EMBL" id="CAC5367220.1"/>
    </source>
</evidence>
<dbReference type="InterPro" id="IPR001073">
    <property type="entry name" value="C1q_dom"/>
</dbReference>
<feature type="signal peptide" evidence="5">
    <location>
        <begin position="1"/>
        <end position="20"/>
    </location>
</feature>
<dbReference type="GO" id="GO:0005576">
    <property type="term" value="C:extracellular region"/>
    <property type="evidence" value="ECO:0007669"/>
    <property type="project" value="UniProtKB-SubCell"/>
</dbReference>
<dbReference type="PANTHER" id="PTHR22923:SF102">
    <property type="entry name" value="CEREBELLIN 13-RELATED"/>
    <property type="match status" value="1"/>
</dbReference>
<protein>
    <recommendedName>
        <fullName evidence="6">C1q domain-containing protein</fullName>
    </recommendedName>
</protein>
<dbReference type="PANTHER" id="PTHR22923">
    <property type="entry name" value="CEREBELLIN-RELATED"/>
    <property type="match status" value="1"/>
</dbReference>
<dbReference type="PROSITE" id="PS50871">
    <property type="entry name" value="C1Q"/>
    <property type="match status" value="1"/>
</dbReference>
<dbReference type="Gene3D" id="2.60.120.40">
    <property type="match status" value="1"/>
</dbReference>
<evidence type="ECO:0000256" key="3">
    <source>
        <dbReference type="ARBA" id="ARBA00022729"/>
    </source>
</evidence>
<evidence type="ECO:0000313" key="8">
    <source>
        <dbReference type="Proteomes" id="UP000507470"/>
    </source>
</evidence>
<evidence type="ECO:0000259" key="6">
    <source>
        <dbReference type="PROSITE" id="PS50871"/>
    </source>
</evidence>
<keyword evidence="2" id="KW-0964">Secreted</keyword>
<dbReference type="PROSITE" id="PS51257">
    <property type="entry name" value="PROKAR_LIPOPROTEIN"/>
    <property type="match status" value="1"/>
</dbReference>
<feature type="domain" description="C1q" evidence="6">
    <location>
        <begin position="108"/>
        <end position="246"/>
    </location>
</feature>
<comment type="subcellular location">
    <subcellularLocation>
        <location evidence="1">Secreted</location>
    </subcellularLocation>
</comment>
<name>A0A6J8AFB7_MYTCO</name>
<evidence type="ECO:0000256" key="1">
    <source>
        <dbReference type="ARBA" id="ARBA00004613"/>
    </source>
</evidence>
<feature type="coiled-coil region" evidence="4">
    <location>
        <begin position="27"/>
        <end position="54"/>
    </location>
</feature>
<dbReference type="EMBL" id="CACVKT020001356">
    <property type="protein sequence ID" value="CAC5367220.1"/>
    <property type="molecule type" value="Genomic_DNA"/>
</dbReference>
<dbReference type="PRINTS" id="PR00007">
    <property type="entry name" value="COMPLEMNTC1Q"/>
</dbReference>
<dbReference type="AlphaFoldDB" id="A0A6J8AFB7"/>
<dbReference type="Proteomes" id="UP000507470">
    <property type="component" value="Unassembled WGS sequence"/>
</dbReference>
<reference evidence="7 8" key="1">
    <citation type="submission" date="2020-06" db="EMBL/GenBank/DDBJ databases">
        <authorList>
            <person name="Li R."/>
            <person name="Bekaert M."/>
        </authorList>
    </citation>
    <scope>NUCLEOTIDE SEQUENCE [LARGE SCALE GENOMIC DNA]</scope>
    <source>
        <strain evidence="8">wild</strain>
    </source>
</reference>
<dbReference type="SMART" id="SM00110">
    <property type="entry name" value="C1Q"/>
    <property type="match status" value="1"/>
</dbReference>
<keyword evidence="4" id="KW-0175">Coiled coil</keyword>
<keyword evidence="3 5" id="KW-0732">Signal</keyword>